<keyword evidence="5" id="KW-1185">Reference proteome</keyword>
<dbReference type="InterPro" id="IPR035089">
    <property type="entry name" value="Phage_sheath_subtilisin"/>
</dbReference>
<feature type="domain" description="Tail sheath protein C-terminal" evidence="3">
    <location>
        <begin position="694"/>
        <end position="798"/>
    </location>
</feature>
<dbReference type="AlphaFoldDB" id="A0A2H3KJ40"/>
<feature type="domain" description="Tail sheath protein subtilisin-like" evidence="2">
    <location>
        <begin position="528"/>
        <end position="692"/>
    </location>
</feature>
<evidence type="ECO:0000313" key="5">
    <source>
        <dbReference type="Proteomes" id="UP000220922"/>
    </source>
</evidence>
<dbReference type="RefSeq" id="WP_097654040.1">
    <property type="nucleotide sequence ID" value="NZ_LYXE01000120.1"/>
</dbReference>
<comment type="similarity">
    <text evidence="1">Belongs to the myoviridae tail sheath protein family.</text>
</comment>
<evidence type="ECO:0000259" key="3">
    <source>
        <dbReference type="Pfam" id="PF17482"/>
    </source>
</evidence>
<dbReference type="Pfam" id="PF04984">
    <property type="entry name" value="Phage_sheath_1"/>
    <property type="match status" value="1"/>
</dbReference>
<gene>
    <name evidence="4" type="ORF">A9Q02_17140</name>
</gene>
<dbReference type="OrthoDB" id="9767864at2"/>
<dbReference type="Pfam" id="PF17482">
    <property type="entry name" value="Phage_sheath_1C"/>
    <property type="match status" value="1"/>
</dbReference>
<dbReference type="InterPro" id="IPR020287">
    <property type="entry name" value="Tail_sheath_C"/>
</dbReference>
<dbReference type="Proteomes" id="UP000220922">
    <property type="component" value="Unassembled WGS sequence"/>
</dbReference>
<comment type="caution">
    <text evidence="4">The sequence shown here is derived from an EMBL/GenBank/DDBJ whole genome shotgun (WGS) entry which is preliminary data.</text>
</comment>
<dbReference type="Gene3D" id="3.40.50.11780">
    <property type="match status" value="2"/>
</dbReference>
<protein>
    <recommendedName>
        <fullName evidence="6">Phage tail protein</fullName>
    </recommendedName>
</protein>
<organism evidence="4 5">
    <name type="scientific">Candidatus Chloroploca asiatica</name>
    <dbReference type="NCBI Taxonomy" id="1506545"/>
    <lineage>
        <taxon>Bacteria</taxon>
        <taxon>Bacillati</taxon>
        <taxon>Chloroflexota</taxon>
        <taxon>Chloroflexia</taxon>
        <taxon>Chloroflexales</taxon>
        <taxon>Chloroflexineae</taxon>
        <taxon>Oscillochloridaceae</taxon>
        <taxon>Candidatus Chloroploca</taxon>
    </lineage>
</organism>
<dbReference type="PANTHER" id="PTHR35861:SF1">
    <property type="entry name" value="PHAGE TAIL SHEATH PROTEIN"/>
    <property type="match status" value="1"/>
</dbReference>
<evidence type="ECO:0008006" key="6">
    <source>
        <dbReference type="Google" id="ProtNLM"/>
    </source>
</evidence>
<reference evidence="4 5" key="1">
    <citation type="submission" date="2016-05" db="EMBL/GenBank/DDBJ databases">
        <authorList>
            <person name="Lavstsen T."/>
            <person name="Jespersen J.S."/>
        </authorList>
    </citation>
    <scope>NUCLEOTIDE SEQUENCE [LARGE SCALE GENOMIC DNA]</scope>
    <source>
        <strain evidence="4 5">B7-9</strain>
    </source>
</reference>
<accession>A0A2H3KJ40</accession>
<name>A0A2H3KJ40_9CHLR</name>
<dbReference type="EMBL" id="LYXE01000120">
    <property type="protein sequence ID" value="PDV97897.1"/>
    <property type="molecule type" value="Genomic_DNA"/>
</dbReference>
<proteinExistence type="inferred from homology"/>
<dbReference type="PANTHER" id="PTHR35861">
    <property type="match status" value="1"/>
</dbReference>
<evidence type="ECO:0000256" key="1">
    <source>
        <dbReference type="ARBA" id="ARBA00008005"/>
    </source>
</evidence>
<evidence type="ECO:0000259" key="2">
    <source>
        <dbReference type="Pfam" id="PF04984"/>
    </source>
</evidence>
<evidence type="ECO:0000313" key="4">
    <source>
        <dbReference type="EMBL" id="PDV97897.1"/>
    </source>
</evidence>
<dbReference type="InterPro" id="IPR052042">
    <property type="entry name" value="Tail_sheath_structural"/>
</dbReference>
<sequence length="807" mass="85982">MPEYLAPGVYVEETSFRPKSIEGVSTSTTAFVGPTRKGPLSGTPEVMTSFGEFTRMYGGLSNLSFASGTDAAPEMTNYLAHAVRSFFENGGARVYIARTFQPRIDAAGTVTSSGLAQSAQFVTTAGGFTAQFRSREPGSGYNGEIRVSERLSPANVATMAAAPDGSLLRIGGEVIARSATLRGSTGPTFFLTHNDQLTLTATGVDVTIQFQGTSAVVTGSALAEPVTVPDDTTLVVTVDSMEQTINLPAGDQSIAALVDAINRSIRYGRAWIENGDQISLGTDRHGTSAALAVQANDLLGFAGGVSSNGGGNVADLEHVTIAEIQALLDGARPNTLRVTMPPSTGQLTFATVATGTAATLQAQDTPGRTALGLPSAVATGEDGANPSYFLKTNGSWALVGGVNIPAPDTSQPLTTTAHLVSVNLETEDGDGNLMAYENLGFATTHPRYIGAILPQRPSRKADALQNLYWLQTSGTNEPFALFNGLLGGGTENTIPVAGGNDGGTPVSSSMTAGAVSYERGLELLEIIEDISIIAAPGSSGFDPNDTADILYRDVQNRLISHAERMKYRIAVLDTKPGLTVGEVREARGLIDSTYAAVYYPWITIANPLARPGNDLIPKEINIPPSGAMSGIYARTDVQRGVWKAPANEVVRDALRFEVDVNKRQQDVLNPEGINCLRYLSGRGYRVWGARTATSDLEWLYVSVRRYFIYLERSIDVSTQWAVFEPNGPDLWANIRETVSNFLYAEWLTGALLGASREEAFFVRCDRSTMTQQDLDLGRLICEIGVAVVKPAEFVIFRIGQKTADARG</sequence>